<keyword evidence="7" id="KW-0234">DNA repair</keyword>
<comment type="caution">
    <text evidence="9">The sequence shown here is derived from an EMBL/GenBank/DDBJ whole genome shotgun (WGS) entry which is preliminary data.</text>
</comment>
<protein>
    <recommendedName>
        <fullName evidence="8">Uracil-DNA glycosylase-like domain-containing protein</fullName>
    </recommendedName>
</protein>
<keyword evidence="2" id="KW-0479">Metal-binding</keyword>
<dbReference type="InterPro" id="IPR012337">
    <property type="entry name" value="RNaseH-like_sf"/>
</dbReference>
<dbReference type="Gene3D" id="3.30.420.10">
    <property type="entry name" value="Ribonuclease H-like superfamily/Ribonuclease H"/>
    <property type="match status" value="1"/>
</dbReference>
<evidence type="ECO:0000256" key="1">
    <source>
        <dbReference type="ARBA" id="ARBA00022485"/>
    </source>
</evidence>
<evidence type="ECO:0000256" key="5">
    <source>
        <dbReference type="ARBA" id="ARBA00023004"/>
    </source>
</evidence>
<sequence length="461" mass="51531">MNSSAEELRYICDHAPQDVCDDCPFGGPKVGSKGDPASPIVFVAESPGLDEVRDGEPLIGPTGKVFHKFVPDDGSVYVLNAMECYPARVLKEGTEGTRRMQAAAYSCRDRLLQKIEAYPHRLIVAMGNSAVRSLTGIWDLKITKIRGRLIESYLAELGIMPVIHVAALMKGTGSFREWREDIQYAMELGLGGSPRPHLKADVRIIPDDVTQGYVDALFEFLTWSSNELTADIETTGFSHINDRILSIGITPRNDLGISYCFYPHHLPLLRPHLEASTIQWCWHNGKFDVKFLRAAGIKAHVDDDTMLMSYTLDELGGIHDLETVSCDVLSAPDYKYMIKPYLPNKDSSYELVPPQILAEYQAIDTSNTAQIRPILRNRVRSDSALEKLYTRTLLPASEMLTEVEEAGICTDPERLDENEVYFADMKAEIGSEINELVGYNINAGSPKQVSELLFKRMRLPN</sequence>
<dbReference type="SMART" id="SM00987">
    <property type="entry name" value="UreE_C"/>
    <property type="match status" value="1"/>
</dbReference>
<accession>A0A0F9VHW6</accession>
<evidence type="ECO:0000259" key="8">
    <source>
        <dbReference type="SMART" id="SM00986"/>
    </source>
</evidence>
<dbReference type="AlphaFoldDB" id="A0A0F9VHW6"/>
<reference evidence="9" key="1">
    <citation type="journal article" date="2015" name="Nature">
        <title>Complex archaea that bridge the gap between prokaryotes and eukaryotes.</title>
        <authorList>
            <person name="Spang A."/>
            <person name="Saw J.H."/>
            <person name="Jorgensen S.L."/>
            <person name="Zaremba-Niedzwiedzka K."/>
            <person name="Martijn J."/>
            <person name="Lind A.E."/>
            <person name="van Eijk R."/>
            <person name="Schleper C."/>
            <person name="Guy L."/>
            <person name="Ettema T.J."/>
        </authorList>
    </citation>
    <scope>NUCLEOTIDE SEQUENCE</scope>
</reference>
<dbReference type="Pfam" id="PF01612">
    <property type="entry name" value="DNA_pol_A_exo1"/>
    <property type="match status" value="1"/>
</dbReference>
<dbReference type="GO" id="GO:0003676">
    <property type="term" value="F:nucleic acid binding"/>
    <property type="evidence" value="ECO:0007669"/>
    <property type="project" value="InterPro"/>
</dbReference>
<keyword evidence="3" id="KW-0227">DNA damage</keyword>
<dbReference type="SUPFAM" id="SSF52141">
    <property type="entry name" value="Uracil-DNA glycosylase-like"/>
    <property type="match status" value="1"/>
</dbReference>
<keyword evidence="6" id="KW-0411">Iron-sulfur</keyword>
<dbReference type="PANTHER" id="PTHR33693:SF1">
    <property type="entry name" value="TYPE-4 URACIL-DNA GLYCOSYLASE"/>
    <property type="match status" value="1"/>
</dbReference>
<proteinExistence type="predicted"/>
<dbReference type="GO" id="GO:0051539">
    <property type="term" value="F:4 iron, 4 sulfur cluster binding"/>
    <property type="evidence" value="ECO:0007669"/>
    <property type="project" value="UniProtKB-KW"/>
</dbReference>
<dbReference type="GO" id="GO:0006281">
    <property type="term" value="P:DNA repair"/>
    <property type="evidence" value="ECO:0007669"/>
    <property type="project" value="UniProtKB-KW"/>
</dbReference>
<name>A0A0F9VHW6_9ZZZZ</name>
<organism evidence="9">
    <name type="scientific">marine sediment metagenome</name>
    <dbReference type="NCBI Taxonomy" id="412755"/>
    <lineage>
        <taxon>unclassified sequences</taxon>
        <taxon>metagenomes</taxon>
        <taxon>ecological metagenomes</taxon>
    </lineage>
</organism>
<evidence type="ECO:0000256" key="7">
    <source>
        <dbReference type="ARBA" id="ARBA00023204"/>
    </source>
</evidence>
<dbReference type="PANTHER" id="PTHR33693">
    <property type="entry name" value="TYPE-5 URACIL-DNA GLYCOSYLASE"/>
    <property type="match status" value="1"/>
</dbReference>
<dbReference type="SUPFAM" id="SSF56672">
    <property type="entry name" value="DNA/RNA polymerases"/>
    <property type="match status" value="1"/>
</dbReference>
<keyword evidence="4" id="KW-0378">Hydrolase</keyword>
<dbReference type="GO" id="GO:0008408">
    <property type="term" value="F:3'-5' exonuclease activity"/>
    <property type="evidence" value="ECO:0007669"/>
    <property type="project" value="InterPro"/>
</dbReference>
<dbReference type="InterPro" id="IPR005122">
    <property type="entry name" value="Uracil-DNA_glycosylase-like"/>
</dbReference>
<dbReference type="Gene3D" id="1.20.1060.10">
    <property type="entry name" value="Taq DNA Polymerase, Chain T, domain 4"/>
    <property type="match status" value="1"/>
</dbReference>
<evidence type="ECO:0000313" key="9">
    <source>
        <dbReference type="EMBL" id="KKN65408.1"/>
    </source>
</evidence>
<dbReference type="InterPro" id="IPR036397">
    <property type="entry name" value="RNaseH_sf"/>
</dbReference>
<dbReference type="SUPFAM" id="SSF53098">
    <property type="entry name" value="Ribonuclease H-like"/>
    <property type="match status" value="1"/>
</dbReference>
<dbReference type="Gene3D" id="3.40.470.10">
    <property type="entry name" value="Uracil-DNA glycosylase-like domain"/>
    <property type="match status" value="1"/>
</dbReference>
<dbReference type="InterPro" id="IPR043502">
    <property type="entry name" value="DNA/RNA_pol_sf"/>
</dbReference>
<dbReference type="GO" id="GO:0097506">
    <property type="term" value="F:deaminated base DNA N-glycosylase activity"/>
    <property type="evidence" value="ECO:0007669"/>
    <property type="project" value="UniProtKB-ARBA"/>
</dbReference>
<keyword evidence="5" id="KW-0408">Iron</keyword>
<dbReference type="SMART" id="SM00986">
    <property type="entry name" value="UDG"/>
    <property type="match status" value="1"/>
</dbReference>
<dbReference type="InterPro" id="IPR002562">
    <property type="entry name" value="3'-5'_exonuclease_dom"/>
</dbReference>
<dbReference type="Pfam" id="PF03167">
    <property type="entry name" value="UDG"/>
    <property type="match status" value="1"/>
</dbReference>
<dbReference type="GO" id="GO:0046872">
    <property type="term" value="F:metal ion binding"/>
    <property type="evidence" value="ECO:0007669"/>
    <property type="project" value="UniProtKB-KW"/>
</dbReference>
<dbReference type="InterPro" id="IPR036895">
    <property type="entry name" value="Uracil-DNA_glycosylase-like_sf"/>
</dbReference>
<gene>
    <name evidence="9" type="ORF">LCGC14_0481280</name>
</gene>
<evidence type="ECO:0000256" key="2">
    <source>
        <dbReference type="ARBA" id="ARBA00022723"/>
    </source>
</evidence>
<feature type="non-terminal residue" evidence="9">
    <location>
        <position position="461"/>
    </location>
</feature>
<evidence type="ECO:0000256" key="4">
    <source>
        <dbReference type="ARBA" id="ARBA00022801"/>
    </source>
</evidence>
<evidence type="ECO:0000256" key="3">
    <source>
        <dbReference type="ARBA" id="ARBA00022763"/>
    </source>
</evidence>
<evidence type="ECO:0000256" key="6">
    <source>
        <dbReference type="ARBA" id="ARBA00023014"/>
    </source>
</evidence>
<feature type="domain" description="Uracil-DNA glycosylase-like" evidence="8">
    <location>
        <begin position="30"/>
        <end position="183"/>
    </location>
</feature>
<dbReference type="InterPro" id="IPR051536">
    <property type="entry name" value="UDG_Type-4/5"/>
</dbReference>
<dbReference type="EMBL" id="LAZR01000524">
    <property type="protein sequence ID" value="KKN65408.1"/>
    <property type="molecule type" value="Genomic_DNA"/>
</dbReference>
<keyword evidence="1" id="KW-0004">4Fe-4S</keyword>